<proteinExistence type="predicted"/>
<evidence type="ECO:0000256" key="1">
    <source>
        <dbReference type="ARBA" id="ARBA00022837"/>
    </source>
</evidence>
<keyword evidence="1" id="KW-0106">Calcium</keyword>
<dbReference type="InterPro" id="IPR018247">
    <property type="entry name" value="EF_Hand_1_Ca_BS"/>
</dbReference>
<feature type="domain" description="EF-hand" evidence="3">
    <location>
        <begin position="300"/>
        <end position="335"/>
    </location>
</feature>
<feature type="domain" description="EF-hand" evidence="3">
    <location>
        <begin position="206"/>
        <end position="241"/>
    </location>
</feature>
<dbReference type="InterPro" id="IPR052591">
    <property type="entry name" value="CML21-like"/>
</dbReference>
<dbReference type="GO" id="GO:0005509">
    <property type="term" value="F:calcium ion binding"/>
    <property type="evidence" value="ECO:0007669"/>
    <property type="project" value="InterPro"/>
</dbReference>
<feature type="domain" description="EF-hand" evidence="3">
    <location>
        <begin position="44"/>
        <end position="79"/>
    </location>
</feature>
<feature type="domain" description="EF-hand" evidence="3">
    <location>
        <begin position="8"/>
        <end position="43"/>
    </location>
</feature>
<dbReference type="Gene3D" id="1.10.238.10">
    <property type="entry name" value="EF-hand"/>
    <property type="match status" value="3"/>
</dbReference>
<organism evidence="4">
    <name type="scientific">Mantoniella antarctica</name>
    <dbReference type="NCBI Taxonomy" id="81844"/>
    <lineage>
        <taxon>Eukaryota</taxon>
        <taxon>Viridiplantae</taxon>
        <taxon>Chlorophyta</taxon>
        <taxon>Mamiellophyceae</taxon>
        <taxon>Mamiellales</taxon>
        <taxon>Mamiellaceae</taxon>
        <taxon>Mantoniella</taxon>
    </lineage>
</organism>
<dbReference type="PROSITE" id="PS50206">
    <property type="entry name" value="RHODANESE_3"/>
    <property type="match status" value="1"/>
</dbReference>
<dbReference type="SMART" id="SM00054">
    <property type="entry name" value="EFh"/>
    <property type="match status" value="6"/>
</dbReference>
<dbReference type="InterPro" id="IPR002048">
    <property type="entry name" value="EF_hand_dom"/>
</dbReference>
<dbReference type="PROSITE" id="PS00018">
    <property type="entry name" value="EF_HAND_1"/>
    <property type="match status" value="4"/>
</dbReference>
<dbReference type="EMBL" id="HBFC01004986">
    <property type="protein sequence ID" value="CAD8700059.1"/>
    <property type="molecule type" value="Transcribed_RNA"/>
</dbReference>
<gene>
    <name evidence="4" type="ORF">MANT1106_LOCUS2741</name>
</gene>
<dbReference type="PANTHER" id="PTHR23064">
    <property type="entry name" value="TROPONIN"/>
    <property type="match status" value="1"/>
</dbReference>
<dbReference type="InterPro" id="IPR011992">
    <property type="entry name" value="EF-hand-dom_pair"/>
</dbReference>
<dbReference type="InterPro" id="IPR001763">
    <property type="entry name" value="Rhodanese-like_dom"/>
</dbReference>
<protein>
    <recommendedName>
        <fullName evidence="5">Calmodulin</fullName>
    </recommendedName>
</protein>
<evidence type="ECO:0000259" key="3">
    <source>
        <dbReference type="PROSITE" id="PS50222"/>
    </source>
</evidence>
<evidence type="ECO:0000259" key="2">
    <source>
        <dbReference type="PROSITE" id="PS50206"/>
    </source>
</evidence>
<name>A0A7S0SA02_9CHLO</name>
<dbReference type="Pfam" id="PF13499">
    <property type="entry name" value="EF-hand_7"/>
    <property type="match status" value="3"/>
</dbReference>
<sequence>MGMPQLLDRPEALRAVFRSLDVDDSGAIEMHELLTLATGMCPAMSEEACKALFKRLDADGDAKVDEAEYLDCMVTLTAAISQAEFDLSIRNLLAHVQPRASTVDSRYYVHCEGNRAYLEADVLPAVERGLNALVAAVEAERLRVASGVDWDEGFLPPDWRPLRPLQFLGEFLRANSKTGLAQQAEEDAVAAAAAAAHKKKGVHEMTRPEKLRHSFHAMDRDGSGYLDFDEMLFVCRRINPGKGLEEARAQAGWMDKDGDGQVGLDEYLRAMEELTAEVDQETFDAGVNKVLASTKFAYASRGDKLQMVFDHIDKDGSGELDRDELEALARALVPGGDLVKVRKTLTWLDADGDSSVSFGEFERPMLTVTAKLDDETFDAAIHTLLRTEGDAVDPDPADDLPPKFGSYVSTFATHTQVPQIGMKKLNSLVAQCKKIAMVDCRGAEERAVSVIRGSIIIPGVELVSVAQKKKYTLADAIDAVDFTAAAGCDFVLAISSAGAESGAAAALLSKKIGAPAHNLCGGIIAWFNAGGEVVDVEGRSVEAVHPGSKRCIGFVKPRKNTFKFGKK</sequence>
<evidence type="ECO:0000313" key="4">
    <source>
        <dbReference type="EMBL" id="CAD8700059.1"/>
    </source>
</evidence>
<feature type="domain" description="Rhodanese" evidence="2">
    <location>
        <begin position="431"/>
        <end position="535"/>
    </location>
</feature>
<reference evidence="4" key="1">
    <citation type="submission" date="2021-01" db="EMBL/GenBank/DDBJ databases">
        <authorList>
            <person name="Corre E."/>
            <person name="Pelletier E."/>
            <person name="Niang G."/>
            <person name="Scheremetjew M."/>
            <person name="Finn R."/>
            <person name="Kale V."/>
            <person name="Holt S."/>
            <person name="Cochrane G."/>
            <person name="Meng A."/>
            <person name="Brown T."/>
            <person name="Cohen L."/>
        </authorList>
    </citation>
    <scope>NUCLEOTIDE SEQUENCE</scope>
    <source>
        <strain evidence="4">SL-175</strain>
    </source>
</reference>
<dbReference type="PROSITE" id="PS50222">
    <property type="entry name" value="EF_HAND_2"/>
    <property type="match status" value="5"/>
</dbReference>
<dbReference type="SUPFAM" id="SSF52821">
    <property type="entry name" value="Rhodanese/Cell cycle control phosphatase"/>
    <property type="match status" value="1"/>
</dbReference>
<dbReference type="Gene3D" id="3.40.250.10">
    <property type="entry name" value="Rhodanese-like domain"/>
    <property type="match status" value="1"/>
</dbReference>
<accession>A0A7S0SA02</accession>
<dbReference type="SUPFAM" id="SSF47473">
    <property type="entry name" value="EF-hand"/>
    <property type="match status" value="2"/>
</dbReference>
<dbReference type="InterPro" id="IPR036873">
    <property type="entry name" value="Rhodanese-like_dom_sf"/>
</dbReference>
<feature type="domain" description="EF-hand" evidence="3">
    <location>
        <begin position="254"/>
        <end position="277"/>
    </location>
</feature>
<evidence type="ECO:0008006" key="5">
    <source>
        <dbReference type="Google" id="ProtNLM"/>
    </source>
</evidence>
<dbReference type="AlphaFoldDB" id="A0A7S0SA02"/>
<dbReference type="CDD" id="cd00051">
    <property type="entry name" value="EFh"/>
    <property type="match status" value="2"/>
</dbReference>